<reference evidence="2" key="1">
    <citation type="submission" date="2021-03" db="EMBL/GenBank/DDBJ databases">
        <title>Chromosome level genome of the anhydrobiotic midge Polypedilum vanderplanki.</title>
        <authorList>
            <person name="Yoshida Y."/>
            <person name="Kikawada T."/>
            <person name="Gusev O."/>
        </authorList>
    </citation>
    <scope>NUCLEOTIDE SEQUENCE</scope>
    <source>
        <strain evidence="2">NIAS01</strain>
        <tissue evidence="2">Whole body or cell culture</tissue>
    </source>
</reference>
<proteinExistence type="predicted"/>
<gene>
    <name evidence="2" type="ORF">PVAND_001390</name>
</gene>
<dbReference type="EMBL" id="JADBJN010000003">
    <property type="protein sequence ID" value="KAG5671179.1"/>
    <property type="molecule type" value="Genomic_DNA"/>
</dbReference>
<dbReference type="OrthoDB" id="6620223at2759"/>
<evidence type="ECO:0000256" key="1">
    <source>
        <dbReference type="SAM" id="MobiDB-lite"/>
    </source>
</evidence>
<evidence type="ECO:0000313" key="3">
    <source>
        <dbReference type="Proteomes" id="UP001107558"/>
    </source>
</evidence>
<sequence>MLQMSSSSDYERHKNNNNNNSSSNGRNSRNKKKGAPFMFFTNILKKKKVLSIDEIKEMKTRTRSEPSVVSYSCSLPVGQPSISTLSLTPGRMMGRDIDHDMQQLRLSRSDNPYLQKKLASRDEMNMIDMEENLVDDDTILIQDLNSQIDNNFEPDPFQLPDVQEHMIRSPPPVSWRSHGSSVFNFPHDNNNTITSQSSEESTHSVHTFYSENFSKSRISFDKIM</sequence>
<feature type="compositionally biased region" description="Low complexity" evidence="1">
    <location>
        <begin position="16"/>
        <end position="27"/>
    </location>
</feature>
<organism evidence="2 3">
    <name type="scientific">Polypedilum vanderplanki</name>
    <name type="common">Sleeping chironomid midge</name>
    <dbReference type="NCBI Taxonomy" id="319348"/>
    <lineage>
        <taxon>Eukaryota</taxon>
        <taxon>Metazoa</taxon>
        <taxon>Ecdysozoa</taxon>
        <taxon>Arthropoda</taxon>
        <taxon>Hexapoda</taxon>
        <taxon>Insecta</taxon>
        <taxon>Pterygota</taxon>
        <taxon>Neoptera</taxon>
        <taxon>Endopterygota</taxon>
        <taxon>Diptera</taxon>
        <taxon>Nematocera</taxon>
        <taxon>Chironomoidea</taxon>
        <taxon>Chironomidae</taxon>
        <taxon>Chironominae</taxon>
        <taxon>Polypedilum</taxon>
        <taxon>Polypedilum</taxon>
    </lineage>
</organism>
<accession>A0A9J6BP43</accession>
<keyword evidence="3" id="KW-1185">Reference proteome</keyword>
<dbReference type="Proteomes" id="UP001107558">
    <property type="component" value="Chromosome 3"/>
</dbReference>
<name>A0A9J6BP43_POLVA</name>
<comment type="caution">
    <text evidence="2">The sequence shown here is derived from an EMBL/GenBank/DDBJ whole genome shotgun (WGS) entry which is preliminary data.</text>
</comment>
<feature type="region of interest" description="Disordered" evidence="1">
    <location>
        <begin position="1"/>
        <end position="34"/>
    </location>
</feature>
<evidence type="ECO:0000313" key="2">
    <source>
        <dbReference type="EMBL" id="KAG5671179.1"/>
    </source>
</evidence>
<protein>
    <submittedName>
        <fullName evidence="2">Uncharacterized protein</fullName>
    </submittedName>
</protein>
<dbReference type="AlphaFoldDB" id="A0A9J6BP43"/>